<evidence type="ECO:0000256" key="15">
    <source>
        <dbReference type="SAM" id="SignalP"/>
    </source>
</evidence>
<feature type="disulfide bond" evidence="12">
    <location>
        <begin position="497"/>
        <end position="506"/>
    </location>
</feature>
<dbReference type="SUPFAM" id="SSF57196">
    <property type="entry name" value="EGF/Laminin"/>
    <property type="match status" value="4"/>
</dbReference>
<dbReference type="PROSITE" id="PS00022">
    <property type="entry name" value="EGF_1"/>
    <property type="match status" value="7"/>
</dbReference>
<feature type="domain" description="EGF-like" evidence="16">
    <location>
        <begin position="434"/>
        <end position="469"/>
    </location>
</feature>
<keyword evidence="10 12" id="KW-1015">Disulfide bond</keyword>
<evidence type="ECO:0000256" key="1">
    <source>
        <dbReference type="ARBA" id="ARBA00004251"/>
    </source>
</evidence>
<dbReference type="FunFam" id="2.10.25.10:FF:000061">
    <property type="entry name" value="Delta-like protein"/>
    <property type="match status" value="1"/>
</dbReference>
<evidence type="ECO:0000256" key="13">
    <source>
        <dbReference type="SAM" id="MobiDB-lite"/>
    </source>
</evidence>
<sequence>MRSLKLGVALITILQTTLSNPANSLNETESLTTPATTKSSGTRGKVPGTEPTKIFTSTVTTATETLTQTTGATARTTEGTTAATATSTEDAPVGIKLFKEKATANKTEPRIMEITTKITDSNGESEEDEVFGPRIDGIEAKLEPVRHGIPTKLEEKLEALSCDVSPLPSESTLWNGNETRELSLPITIPSDCEPEDVDCPDGMSLSWDATADIQTGDVLLVRIDDRMLRQEIYEVSERGKHKQPDTAVYQVNRSGHDHCDVGDGTLLDITPLIVDGKKLVTLYDKDLTEGVNLLIVVSQLWGKQCVRLKVVVKSDNCGENADCSNKGVCFSNTSMEGFECQCCPGYVGPHCEEKDACYPSPCKSNGICVDLSQGHEGSTFQCLCPYGYTGKTCEIETDPCESSPCQNGARCVGNQTQFRCECQPGFSGERCQHPTDLCLDSPCKHGICVAQPDGYKCFCRPGFAGDNCEYEFNECESSPCLNGGTCMDQIGGYQCICGRGYNGKRCHIKVDLCDPEPCAEGRVCEDRGNNYSCECPKGYSGPQCNEPMKAVCSSNPCRNGGTCWSSIDSFYCACRPGFTGKTCAQEVLVEEENRESDAQDGGDDFGNGNVPVTVRLDKLHNIYIAAGTLACALLIVVLTVAACHCRVHETYKRCFLNVTPLLPCKIRRLDVLPKHSKNVKPLLEYEKEQMTHARSYPTLDTTEVYYTLDFSDSQNAPLIQ</sequence>
<feature type="chain" id="PRO_5043721857" description="EGF-like domain-containing protein" evidence="15">
    <location>
        <begin position="20"/>
        <end position="720"/>
    </location>
</feature>
<dbReference type="FunFam" id="2.10.25.10:FF:000472">
    <property type="entry name" value="Uncharacterized protein, isoform A"/>
    <property type="match status" value="1"/>
</dbReference>
<dbReference type="PANTHER" id="PTHR24049">
    <property type="entry name" value="CRUMBS FAMILY MEMBER"/>
    <property type="match status" value="1"/>
</dbReference>
<evidence type="ECO:0000256" key="5">
    <source>
        <dbReference type="ARBA" id="ARBA00022729"/>
    </source>
</evidence>
<keyword evidence="4 14" id="KW-0812">Transmembrane</keyword>
<feature type="disulfide bond" evidence="12">
    <location>
        <begin position="422"/>
        <end position="431"/>
    </location>
</feature>
<keyword evidence="11" id="KW-0325">Glycoprotein</keyword>
<comment type="caution">
    <text evidence="17">The sequence shown here is derived from an EMBL/GenBank/DDBJ whole genome shotgun (WGS) entry which is preliminary data.</text>
</comment>
<dbReference type="PANTHER" id="PTHR24049:SF35">
    <property type="entry name" value="EGF-LIKE DOMAIN-CONTAINING PROTEIN"/>
    <property type="match status" value="1"/>
</dbReference>
<dbReference type="InterPro" id="IPR000742">
    <property type="entry name" value="EGF"/>
</dbReference>
<dbReference type="CDD" id="cd00054">
    <property type="entry name" value="EGF_CA"/>
    <property type="match status" value="7"/>
</dbReference>
<gene>
    <name evidence="17" type="ORF">PYX00_010738</name>
</gene>
<feature type="disulfide bond" evidence="12">
    <location>
        <begin position="459"/>
        <end position="468"/>
    </location>
</feature>
<dbReference type="EMBL" id="JARGDH010000005">
    <property type="protein sequence ID" value="KAL0268981.1"/>
    <property type="molecule type" value="Genomic_DNA"/>
</dbReference>
<feature type="domain" description="EGF-like" evidence="16">
    <location>
        <begin position="509"/>
        <end position="545"/>
    </location>
</feature>
<dbReference type="GO" id="GO:0007154">
    <property type="term" value="P:cell communication"/>
    <property type="evidence" value="ECO:0007669"/>
    <property type="project" value="UniProtKB-ARBA"/>
</dbReference>
<dbReference type="Pfam" id="PF00008">
    <property type="entry name" value="EGF"/>
    <property type="match status" value="6"/>
</dbReference>
<keyword evidence="8 14" id="KW-1133">Transmembrane helix</keyword>
<organism evidence="17">
    <name type="scientific">Menopon gallinae</name>
    <name type="common">poultry shaft louse</name>
    <dbReference type="NCBI Taxonomy" id="328185"/>
    <lineage>
        <taxon>Eukaryota</taxon>
        <taxon>Metazoa</taxon>
        <taxon>Ecdysozoa</taxon>
        <taxon>Arthropoda</taxon>
        <taxon>Hexapoda</taxon>
        <taxon>Insecta</taxon>
        <taxon>Pterygota</taxon>
        <taxon>Neoptera</taxon>
        <taxon>Paraneoptera</taxon>
        <taxon>Psocodea</taxon>
        <taxon>Troctomorpha</taxon>
        <taxon>Phthiraptera</taxon>
        <taxon>Amblycera</taxon>
        <taxon>Menoponidae</taxon>
        <taxon>Menopon</taxon>
    </lineage>
</organism>
<dbReference type="SMART" id="SM00179">
    <property type="entry name" value="EGF_CA"/>
    <property type="match status" value="7"/>
</dbReference>
<dbReference type="PRINTS" id="PR00010">
    <property type="entry name" value="EGFBLOOD"/>
</dbReference>
<dbReference type="GO" id="GO:0023052">
    <property type="term" value="P:signaling"/>
    <property type="evidence" value="ECO:0007669"/>
    <property type="project" value="UniProtKB-ARBA"/>
</dbReference>
<feature type="domain" description="EGF-like" evidence="16">
    <location>
        <begin position="548"/>
        <end position="584"/>
    </location>
</feature>
<keyword evidence="6" id="KW-0677">Repeat</keyword>
<feature type="signal peptide" evidence="15">
    <location>
        <begin position="1"/>
        <end position="19"/>
    </location>
</feature>
<name>A0AAW2HGK7_9NEOP</name>
<feature type="transmembrane region" description="Helical" evidence="14">
    <location>
        <begin position="622"/>
        <end position="643"/>
    </location>
</feature>
<dbReference type="GO" id="GO:0005509">
    <property type="term" value="F:calcium ion binding"/>
    <property type="evidence" value="ECO:0007669"/>
    <property type="project" value="InterPro"/>
</dbReference>
<feature type="region of interest" description="Disordered" evidence="13">
    <location>
        <begin position="23"/>
        <end position="50"/>
    </location>
</feature>
<dbReference type="InterPro" id="IPR018097">
    <property type="entry name" value="EGF_Ca-bd_CS"/>
</dbReference>
<dbReference type="InterPro" id="IPR000152">
    <property type="entry name" value="EGF-type_Asp/Asn_hydroxyl_site"/>
</dbReference>
<feature type="disulfide bond" evidence="12">
    <location>
        <begin position="535"/>
        <end position="544"/>
    </location>
</feature>
<evidence type="ECO:0000256" key="7">
    <source>
        <dbReference type="ARBA" id="ARBA00022837"/>
    </source>
</evidence>
<feature type="domain" description="EGF-like" evidence="16">
    <location>
        <begin position="313"/>
        <end position="352"/>
    </location>
</feature>
<feature type="compositionally biased region" description="Polar residues" evidence="13">
    <location>
        <begin position="23"/>
        <end position="42"/>
    </location>
</feature>
<reference evidence="17" key="1">
    <citation type="journal article" date="2024" name="Gigascience">
        <title>Chromosome-level genome of the poultry shaft louse Menopon gallinae provides insight into the host-switching and adaptive evolution of parasitic lice.</title>
        <authorList>
            <person name="Xu Y."/>
            <person name="Ma L."/>
            <person name="Liu S."/>
            <person name="Liang Y."/>
            <person name="Liu Q."/>
            <person name="He Z."/>
            <person name="Tian L."/>
            <person name="Duan Y."/>
            <person name="Cai W."/>
            <person name="Li H."/>
            <person name="Song F."/>
        </authorList>
    </citation>
    <scope>NUCLEOTIDE SEQUENCE</scope>
    <source>
        <strain evidence="17">Cailab_2023a</strain>
    </source>
</reference>
<accession>A0AAW2HGK7</accession>
<dbReference type="SUPFAM" id="SSF57184">
    <property type="entry name" value="Growth factor receptor domain"/>
    <property type="match status" value="1"/>
</dbReference>
<evidence type="ECO:0000259" key="16">
    <source>
        <dbReference type="PROSITE" id="PS50026"/>
    </source>
</evidence>
<dbReference type="PROSITE" id="PS50026">
    <property type="entry name" value="EGF_3"/>
    <property type="match status" value="7"/>
</dbReference>
<dbReference type="FunFam" id="2.10.25.10:FF:000279">
    <property type="entry name" value="Neurogenic locus notch 1"/>
    <property type="match status" value="1"/>
</dbReference>
<feature type="disulfide bond" evidence="12">
    <location>
        <begin position="438"/>
        <end position="448"/>
    </location>
</feature>
<feature type="disulfide bond" evidence="12">
    <location>
        <begin position="574"/>
        <end position="583"/>
    </location>
</feature>
<comment type="caution">
    <text evidence="12">Lacks conserved residue(s) required for the propagation of feature annotation.</text>
</comment>
<evidence type="ECO:0000256" key="14">
    <source>
        <dbReference type="SAM" id="Phobius"/>
    </source>
</evidence>
<evidence type="ECO:0000256" key="4">
    <source>
        <dbReference type="ARBA" id="ARBA00022692"/>
    </source>
</evidence>
<keyword evidence="7" id="KW-0106">Calcium</keyword>
<dbReference type="Gene3D" id="2.10.25.10">
    <property type="entry name" value="Laminin"/>
    <property type="match status" value="7"/>
</dbReference>
<feature type="domain" description="EGF-like" evidence="16">
    <location>
        <begin position="353"/>
        <end position="394"/>
    </location>
</feature>
<evidence type="ECO:0000256" key="3">
    <source>
        <dbReference type="ARBA" id="ARBA00022536"/>
    </source>
</evidence>
<evidence type="ECO:0000256" key="11">
    <source>
        <dbReference type="ARBA" id="ARBA00023180"/>
    </source>
</evidence>
<keyword evidence="3 12" id="KW-0245">EGF-like domain</keyword>
<feature type="disulfide bond" evidence="12">
    <location>
        <begin position="384"/>
        <end position="393"/>
    </location>
</feature>
<keyword evidence="9 14" id="KW-0472">Membrane</keyword>
<feature type="disulfide bond" evidence="12">
    <location>
        <begin position="323"/>
        <end position="340"/>
    </location>
</feature>
<keyword evidence="2" id="KW-1003">Cell membrane</keyword>
<dbReference type="PROSITE" id="PS01186">
    <property type="entry name" value="EGF_2"/>
    <property type="match status" value="7"/>
</dbReference>
<dbReference type="PROSITE" id="PS00010">
    <property type="entry name" value="ASX_HYDROXYL"/>
    <property type="match status" value="2"/>
</dbReference>
<dbReference type="AlphaFoldDB" id="A0AAW2HGK7"/>
<dbReference type="FunFam" id="2.10.25.10:FF:000391">
    <property type="entry name" value="Weary, isoform C"/>
    <property type="match status" value="1"/>
</dbReference>
<protein>
    <recommendedName>
        <fullName evidence="16">EGF-like domain-containing protein</fullName>
    </recommendedName>
</protein>
<dbReference type="PROSITE" id="PS01187">
    <property type="entry name" value="EGF_CA"/>
    <property type="match status" value="1"/>
</dbReference>
<evidence type="ECO:0000256" key="6">
    <source>
        <dbReference type="ARBA" id="ARBA00022737"/>
    </source>
</evidence>
<dbReference type="InterPro" id="IPR051022">
    <property type="entry name" value="Notch_Cell-Fate_Det"/>
</dbReference>
<evidence type="ECO:0000256" key="9">
    <source>
        <dbReference type="ARBA" id="ARBA00023136"/>
    </source>
</evidence>
<evidence type="ECO:0000256" key="2">
    <source>
        <dbReference type="ARBA" id="ARBA00022475"/>
    </source>
</evidence>
<proteinExistence type="predicted"/>
<dbReference type="SMART" id="SM00181">
    <property type="entry name" value="EGF"/>
    <property type="match status" value="7"/>
</dbReference>
<feature type="domain" description="EGF-like" evidence="16">
    <location>
        <begin position="396"/>
        <end position="432"/>
    </location>
</feature>
<dbReference type="InterPro" id="IPR009030">
    <property type="entry name" value="Growth_fac_rcpt_cys_sf"/>
</dbReference>
<dbReference type="FunFam" id="2.10.25.10:FF:000404">
    <property type="entry name" value="Weary, isoform B"/>
    <property type="match status" value="1"/>
</dbReference>
<evidence type="ECO:0000256" key="12">
    <source>
        <dbReference type="PROSITE-ProRule" id="PRU00076"/>
    </source>
</evidence>
<comment type="subcellular location">
    <subcellularLocation>
        <location evidence="1">Cell membrane</location>
        <topology evidence="1">Single-pass type I membrane protein</topology>
    </subcellularLocation>
</comment>
<feature type="disulfide bond" evidence="12">
    <location>
        <begin position="342"/>
        <end position="351"/>
    </location>
</feature>
<evidence type="ECO:0000313" key="17">
    <source>
        <dbReference type="EMBL" id="KAL0268981.1"/>
    </source>
</evidence>
<keyword evidence="5 15" id="KW-0732">Signal</keyword>
<dbReference type="InterPro" id="IPR001881">
    <property type="entry name" value="EGF-like_Ca-bd_dom"/>
</dbReference>
<evidence type="ECO:0000256" key="8">
    <source>
        <dbReference type="ARBA" id="ARBA00022989"/>
    </source>
</evidence>
<dbReference type="GO" id="GO:0005886">
    <property type="term" value="C:plasma membrane"/>
    <property type="evidence" value="ECO:0007669"/>
    <property type="project" value="UniProtKB-SubCell"/>
</dbReference>
<feature type="domain" description="EGF-like" evidence="16">
    <location>
        <begin position="471"/>
        <end position="507"/>
    </location>
</feature>
<evidence type="ECO:0000256" key="10">
    <source>
        <dbReference type="ARBA" id="ARBA00023157"/>
    </source>
</evidence>